<organism evidence="3 4">
    <name type="scientific">Acetobacterium tundrae</name>
    <dbReference type="NCBI Taxonomy" id="132932"/>
    <lineage>
        <taxon>Bacteria</taxon>
        <taxon>Bacillati</taxon>
        <taxon>Bacillota</taxon>
        <taxon>Clostridia</taxon>
        <taxon>Eubacteriales</taxon>
        <taxon>Eubacteriaceae</taxon>
        <taxon>Acetobacterium</taxon>
    </lineage>
</organism>
<dbReference type="InterPro" id="IPR007210">
    <property type="entry name" value="ABC_Gly_betaine_transp_sub-bd"/>
</dbReference>
<keyword evidence="4" id="KW-1185">Reference proteome</keyword>
<evidence type="ECO:0000256" key="1">
    <source>
        <dbReference type="SAM" id="SignalP"/>
    </source>
</evidence>
<evidence type="ECO:0000313" key="3">
    <source>
        <dbReference type="EMBL" id="MBC3798088.1"/>
    </source>
</evidence>
<keyword evidence="1" id="KW-0732">Signal</keyword>
<dbReference type="Proteomes" id="UP000653358">
    <property type="component" value="Unassembled WGS sequence"/>
</dbReference>
<evidence type="ECO:0000259" key="2">
    <source>
        <dbReference type="Pfam" id="PF04069"/>
    </source>
</evidence>
<dbReference type="CDD" id="cd13528">
    <property type="entry name" value="PBP2_osmoprotectants"/>
    <property type="match status" value="1"/>
</dbReference>
<dbReference type="Gene3D" id="3.40.190.10">
    <property type="entry name" value="Periplasmic binding protein-like II"/>
    <property type="match status" value="1"/>
</dbReference>
<sequence length="309" mass="34440">MKGKNMKKLMSFIVVVLLALAATGCSTGKDEASIIIYDGTFSEMKIVHQMVKMVVEDHTKATVDIRDEMDEVNTFKEMVAGHVDILNTYDGTLLTTFLKLDTSDIPEGMSLYDYANGVASKEKGVHLLNKLGSENTYAVGVLPETAEKYNLKTISDLAAVSDQLIFGAEHGFYTEEGSMKYTPFIKFYGLNFKENKPIDLSLKYAAIKNGSIDVTIVYTTDGLNKEAGLVILKDDRNFFPEYNDALLVRNDLFERFKDIAPNLEEVLNSLGGQFTDEIMTDLTYEVDVNGRTPEDVAHEYLLNKGLISK</sequence>
<dbReference type="SUPFAM" id="SSF53850">
    <property type="entry name" value="Periplasmic binding protein-like II"/>
    <property type="match status" value="1"/>
</dbReference>
<accession>A0ABR6WP76</accession>
<dbReference type="Pfam" id="PF04069">
    <property type="entry name" value="OpuAC"/>
    <property type="match status" value="1"/>
</dbReference>
<dbReference type="Gene3D" id="3.40.190.120">
    <property type="entry name" value="Osmoprotection protein (prox), domain 2"/>
    <property type="match status" value="1"/>
</dbReference>
<gene>
    <name evidence="3" type="ORF">GH807_13660</name>
</gene>
<dbReference type="EMBL" id="WJBB01000020">
    <property type="protein sequence ID" value="MBC3798088.1"/>
    <property type="molecule type" value="Genomic_DNA"/>
</dbReference>
<evidence type="ECO:0000313" key="4">
    <source>
        <dbReference type="Proteomes" id="UP000653358"/>
    </source>
</evidence>
<reference evidence="3 4" key="1">
    <citation type="journal article" date="2020" name="mSystems">
        <title>Defining Genomic and Predicted Metabolic Features of the Acetobacterium Genus.</title>
        <authorList>
            <person name="Ross D.E."/>
            <person name="Marshall C.W."/>
            <person name="Gulliver D."/>
            <person name="May H.D."/>
            <person name="Norman R.S."/>
        </authorList>
    </citation>
    <scope>NUCLEOTIDE SEQUENCE [LARGE SCALE GENOMIC DNA]</scope>
    <source>
        <strain evidence="3 4">DSM 9173</strain>
    </source>
</reference>
<comment type="caution">
    <text evidence="3">The sequence shown here is derived from an EMBL/GenBank/DDBJ whole genome shotgun (WGS) entry which is preliminary data.</text>
</comment>
<feature type="domain" description="ABC-type glycine betaine transport system substrate-binding" evidence="2">
    <location>
        <begin position="34"/>
        <end position="301"/>
    </location>
</feature>
<feature type="signal peptide" evidence="1">
    <location>
        <begin position="1"/>
        <end position="21"/>
    </location>
</feature>
<name>A0ABR6WP76_9FIRM</name>
<protein>
    <submittedName>
        <fullName evidence="3">Glycine/betaine ABC transporter substrate-binding protein</fullName>
    </submittedName>
</protein>
<feature type="chain" id="PRO_5046146816" evidence="1">
    <location>
        <begin position="22"/>
        <end position="309"/>
    </location>
</feature>
<dbReference type="PROSITE" id="PS51257">
    <property type="entry name" value="PROKAR_LIPOPROTEIN"/>
    <property type="match status" value="1"/>
</dbReference>
<proteinExistence type="predicted"/>